<name>A0ABT9CWM2_9PSED</name>
<dbReference type="Proteomes" id="UP001223016">
    <property type="component" value="Unassembled WGS sequence"/>
</dbReference>
<organism evidence="1 2">
    <name type="scientific">Pseudomonas serbiensis</name>
    <dbReference type="NCBI Taxonomy" id="3064350"/>
    <lineage>
        <taxon>Bacteria</taxon>
        <taxon>Pseudomonadati</taxon>
        <taxon>Pseudomonadota</taxon>
        <taxon>Gammaproteobacteria</taxon>
        <taxon>Pseudomonadales</taxon>
        <taxon>Pseudomonadaceae</taxon>
        <taxon>Pseudomonas</taxon>
    </lineage>
</organism>
<accession>A0ABT9CWM2</accession>
<dbReference type="EMBL" id="JAUQOO010000026">
    <property type="protein sequence ID" value="MDO7929895.1"/>
    <property type="molecule type" value="Genomic_DNA"/>
</dbReference>
<comment type="caution">
    <text evidence="1">The sequence shown here is derived from an EMBL/GenBank/DDBJ whole genome shotgun (WGS) entry which is preliminary data.</text>
</comment>
<evidence type="ECO:0000313" key="1">
    <source>
        <dbReference type="EMBL" id="MDO7929895.1"/>
    </source>
</evidence>
<dbReference type="RefSeq" id="WP_134722302.1">
    <property type="nucleotide sequence ID" value="NZ_JAUQOO010000026.1"/>
</dbReference>
<protein>
    <recommendedName>
        <fullName evidence="3">Apea-like HEPN domain-containing protein</fullName>
    </recommendedName>
</protein>
<sequence length="448" mass="51056">MRTLDHWAHRLLQVPLLIECPSMQVIGYDHEEPLFIGPGHISITSRTEMEFVMHGKPTDAQKAYKRLMHANENPFVNLDQLRVLAIDYEGVEWNCGWADVRMGDTAQGIWRLSGSLQAMMTMASGTRVRREASVEVVYDAWLDVPIPLLTRKAVRERADSMFSSGDGVGQQHIVEVEGGRIAFSQTWNDHRLWVSASGFEPLPGVFLENWIGEPLNILLGQLVYPRLIARNMGDGTALVALRNVSEHAADTRISSLLCQSKRRHSEAFWEMYRLLMSMIIRAGQEKTEPNLEMHPLTHFYQEIAQATTGSHWVLCMTLASAIEGVTNLMFPAPKQVRVPDDEADAWETSIRSLEAHVLSWEGERKLRERLMDSLRLVRAKGVVQRLKPLVDSGTIDKEHLEAWRRVRNSVMHGNLVSPWLTEELEQKLNRLAELTHRLSEAYIRQCAE</sequence>
<proteinExistence type="predicted"/>
<evidence type="ECO:0000313" key="2">
    <source>
        <dbReference type="Proteomes" id="UP001223016"/>
    </source>
</evidence>
<keyword evidence="2" id="KW-1185">Reference proteome</keyword>
<gene>
    <name evidence="1" type="ORF">Q6A51_24260</name>
</gene>
<evidence type="ECO:0008006" key="3">
    <source>
        <dbReference type="Google" id="ProtNLM"/>
    </source>
</evidence>
<reference evidence="1 2" key="1">
    <citation type="submission" date="2023-07" db="EMBL/GenBank/DDBJ databases">
        <title>Identification of four novel Pseudomonas species associated with bacterial leaf spot of cucurbits.</title>
        <authorList>
            <person name="Fullem K.R."/>
        </authorList>
    </citation>
    <scope>NUCLEOTIDE SEQUENCE [LARGE SCALE GENOMIC DNA]</scope>
    <source>
        <strain evidence="1 2">KFB 138</strain>
    </source>
</reference>